<dbReference type="Gene3D" id="3.80.10.10">
    <property type="entry name" value="Ribonuclease Inhibitor"/>
    <property type="match status" value="1"/>
</dbReference>
<organism evidence="1 2">
    <name type="scientific">Bizionia paragorgiae</name>
    <dbReference type="NCBI Taxonomy" id="283786"/>
    <lineage>
        <taxon>Bacteria</taxon>
        <taxon>Pseudomonadati</taxon>
        <taxon>Bacteroidota</taxon>
        <taxon>Flavobacteriia</taxon>
        <taxon>Flavobacteriales</taxon>
        <taxon>Flavobacteriaceae</taxon>
        <taxon>Bizionia</taxon>
    </lineage>
</organism>
<evidence type="ECO:0000313" key="2">
    <source>
        <dbReference type="Proteomes" id="UP000198846"/>
    </source>
</evidence>
<dbReference type="RefSeq" id="WP_092135026.1">
    <property type="nucleotide sequence ID" value="NZ_FNQK01000013.1"/>
</dbReference>
<dbReference type="AlphaFoldDB" id="A0A1H4B8F5"/>
<dbReference type="SUPFAM" id="SSF52058">
    <property type="entry name" value="L domain-like"/>
    <property type="match status" value="1"/>
</dbReference>
<evidence type="ECO:0008006" key="3">
    <source>
        <dbReference type="Google" id="ProtNLM"/>
    </source>
</evidence>
<name>A0A1H4B8F5_BIZPA</name>
<dbReference type="PROSITE" id="PS51257">
    <property type="entry name" value="PROKAR_LIPOPROTEIN"/>
    <property type="match status" value="1"/>
</dbReference>
<dbReference type="STRING" id="283786.SAMN04487990_11393"/>
<keyword evidence="2" id="KW-1185">Reference proteome</keyword>
<dbReference type="InterPro" id="IPR032675">
    <property type="entry name" value="LRR_dom_sf"/>
</dbReference>
<gene>
    <name evidence="1" type="ORF">SAMN04487990_11393</name>
</gene>
<accession>A0A1H4B8F5</accession>
<evidence type="ECO:0000313" key="1">
    <source>
        <dbReference type="EMBL" id="SEA44505.1"/>
    </source>
</evidence>
<reference evidence="2" key="1">
    <citation type="submission" date="2016-10" db="EMBL/GenBank/DDBJ databases">
        <authorList>
            <person name="Varghese N."/>
            <person name="Submissions S."/>
        </authorList>
    </citation>
    <scope>NUCLEOTIDE SEQUENCE [LARGE SCALE GENOMIC DNA]</scope>
    <source>
        <strain evidence="2">DSM 23842</strain>
    </source>
</reference>
<dbReference type="Proteomes" id="UP000198846">
    <property type="component" value="Unassembled WGS sequence"/>
</dbReference>
<dbReference type="EMBL" id="FNQK01000013">
    <property type="protein sequence ID" value="SEA44505.1"/>
    <property type="molecule type" value="Genomic_DNA"/>
</dbReference>
<sequence length="299" mass="34849">MKKILYILFITILFGCDSDIKKNVNYLWDNGNYQVFPADELIGSGNISAIDSLKEKLRKLSPKEFSLDVYPFQFGPEYNLKNEPIANVHEVNNFWPLGFLTDFSSIEKLSIRSVCSYTFKINSNNNIRHLKLSSHSCGRLYADEPIHFNKLKKLESLHFNNYIFRLGELKGVSNINNLESLTLTDCELDIKALLGLKNQLRYLNLTDSKIVNWHLLSEFKQLEVLYISNIENVVLRKKENIKFLSGLKKLRELSVKRNSINSLKYIKNLNNLEKIYIQNTEIKDIPIELKKKKDLKIIR</sequence>
<dbReference type="OrthoDB" id="1332048at2"/>
<proteinExistence type="predicted"/>
<protein>
    <recommendedName>
        <fullName evidence="3">Leucine-rich repeat domain-containing protein</fullName>
    </recommendedName>
</protein>